<evidence type="ECO:0008006" key="4">
    <source>
        <dbReference type="Google" id="ProtNLM"/>
    </source>
</evidence>
<dbReference type="OrthoDB" id="1642380at2759"/>
<evidence type="ECO:0000256" key="1">
    <source>
        <dbReference type="SAM" id="MobiDB-lite"/>
    </source>
</evidence>
<sequence length="213" mass="23513">MALSSWLCSSSSKNMVVKIVYPGGHVELHERPVSAAEVMLRNPRSSVSHPHVFQQPWAVVAPDTMLMPGQKFYVVPIKTVRKLQRLSPKHSPAASSVHEIRGSQSSKGEEEEEEHGMIYTCNSFFVNKKNSTKRSDDNCFICLLMGIKIKQNGGNGASSQETKSSGSNSIGSSEGRGVTRNSTDFTRNTIRGSPKRFTSIDLWQPSLESVKEE</sequence>
<protein>
    <recommendedName>
        <fullName evidence="4">DUF4228 domain-containing protein</fullName>
    </recommendedName>
</protein>
<evidence type="ECO:0000313" key="3">
    <source>
        <dbReference type="Proteomes" id="UP000327013"/>
    </source>
</evidence>
<proteinExistence type="predicted"/>
<evidence type="ECO:0000313" key="2">
    <source>
        <dbReference type="EMBL" id="KAE7997255.1"/>
    </source>
</evidence>
<dbReference type="InterPro" id="IPR025322">
    <property type="entry name" value="PADRE_dom"/>
</dbReference>
<feature type="compositionally biased region" description="Polar residues" evidence="1">
    <location>
        <begin position="179"/>
        <end position="191"/>
    </location>
</feature>
<dbReference type="AlphaFoldDB" id="A0A5N6QDJ2"/>
<accession>A0A5N6QDJ2</accession>
<dbReference type="EMBL" id="CM017321">
    <property type="protein sequence ID" value="KAE7997255.1"/>
    <property type="molecule type" value="Genomic_DNA"/>
</dbReference>
<feature type="region of interest" description="Disordered" evidence="1">
    <location>
        <begin position="152"/>
        <end position="196"/>
    </location>
</feature>
<feature type="region of interest" description="Disordered" evidence="1">
    <location>
        <begin position="86"/>
        <end position="114"/>
    </location>
</feature>
<keyword evidence="3" id="KW-1185">Reference proteome</keyword>
<dbReference type="Proteomes" id="UP000327013">
    <property type="component" value="Chromosome 1"/>
</dbReference>
<dbReference type="PANTHER" id="PTHR33052">
    <property type="entry name" value="DUF4228 DOMAIN PROTEIN-RELATED"/>
    <property type="match status" value="1"/>
</dbReference>
<reference evidence="2 3" key="1">
    <citation type="submission" date="2019-06" db="EMBL/GenBank/DDBJ databases">
        <title>A chromosomal-level reference genome of Carpinus fangiana (Coryloideae, Betulaceae).</title>
        <authorList>
            <person name="Yang X."/>
            <person name="Wang Z."/>
            <person name="Zhang L."/>
            <person name="Hao G."/>
            <person name="Liu J."/>
            <person name="Yang Y."/>
        </authorList>
    </citation>
    <scope>NUCLEOTIDE SEQUENCE [LARGE SCALE GENOMIC DNA]</scope>
    <source>
        <strain evidence="2">Cfa_2016G</strain>
        <tissue evidence="2">Leaf</tissue>
    </source>
</reference>
<feature type="compositionally biased region" description="Low complexity" evidence="1">
    <location>
        <begin position="164"/>
        <end position="176"/>
    </location>
</feature>
<organism evidence="2 3">
    <name type="scientific">Carpinus fangiana</name>
    <dbReference type="NCBI Taxonomy" id="176857"/>
    <lineage>
        <taxon>Eukaryota</taxon>
        <taxon>Viridiplantae</taxon>
        <taxon>Streptophyta</taxon>
        <taxon>Embryophyta</taxon>
        <taxon>Tracheophyta</taxon>
        <taxon>Spermatophyta</taxon>
        <taxon>Magnoliopsida</taxon>
        <taxon>eudicotyledons</taxon>
        <taxon>Gunneridae</taxon>
        <taxon>Pentapetalae</taxon>
        <taxon>rosids</taxon>
        <taxon>fabids</taxon>
        <taxon>Fagales</taxon>
        <taxon>Betulaceae</taxon>
        <taxon>Carpinus</taxon>
    </lineage>
</organism>
<name>A0A5N6QDJ2_9ROSI</name>
<dbReference type="Pfam" id="PF14009">
    <property type="entry name" value="PADRE"/>
    <property type="match status" value="1"/>
</dbReference>
<gene>
    <name evidence="2" type="ORF">FH972_001903</name>
</gene>